<dbReference type="EMBL" id="JARJCM010000111">
    <property type="protein sequence ID" value="KAJ7028549.1"/>
    <property type="molecule type" value="Genomic_DNA"/>
</dbReference>
<dbReference type="Pfam" id="PF00498">
    <property type="entry name" value="FHA"/>
    <property type="match status" value="1"/>
</dbReference>
<dbReference type="FunFam" id="1.10.510.10:FF:000571">
    <property type="entry name" value="Maternal embryonic leucine zipper kinase"/>
    <property type="match status" value="1"/>
</dbReference>
<feature type="region of interest" description="Disordered" evidence="8">
    <location>
        <begin position="563"/>
        <end position="721"/>
    </location>
</feature>
<dbReference type="CDD" id="cd05117">
    <property type="entry name" value="STKc_CAMK"/>
    <property type="match status" value="1"/>
</dbReference>
<feature type="compositionally biased region" description="Polar residues" evidence="8">
    <location>
        <begin position="663"/>
        <end position="672"/>
    </location>
</feature>
<evidence type="ECO:0000256" key="3">
    <source>
        <dbReference type="ARBA" id="ARBA00022679"/>
    </source>
</evidence>
<dbReference type="PROSITE" id="PS50011">
    <property type="entry name" value="PROTEIN_KINASE_DOM"/>
    <property type="match status" value="1"/>
</dbReference>
<keyword evidence="6 7" id="KW-0067">ATP-binding</keyword>
<comment type="caution">
    <text evidence="11">The sequence shown here is derived from an EMBL/GenBank/DDBJ whole genome shotgun (WGS) entry which is preliminary data.</text>
</comment>
<dbReference type="SMART" id="SM00240">
    <property type="entry name" value="FHA"/>
    <property type="match status" value="1"/>
</dbReference>
<dbReference type="InterPro" id="IPR008984">
    <property type="entry name" value="SMAD_FHA_dom_sf"/>
</dbReference>
<feature type="region of interest" description="Disordered" evidence="8">
    <location>
        <begin position="502"/>
        <end position="529"/>
    </location>
</feature>
<accession>A0AAD6SIB1</accession>
<dbReference type="Gene3D" id="3.30.200.20">
    <property type="entry name" value="Phosphorylase Kinase, domain 1"/>
    <property type="match status" value="1"/>
</dbReference>
<proteinExistence type="inferred from homology"/>
<keyword evidence="12" id="KW-1185">Reference proteome</keyword>
<dbReference type="GO" id="GO:0005776">
    <property type="term" value="C:autophagosome"/>
    <property type="evidence" value="ECO:0007669"/>
    <property type="project" value="TreeGrafter"/>
</dbReference>
<dbReference type="GO" id="GO:0004674">
    <property type="term" value="F:protein serine/threonine kinase activity"/>
    <property type="evidence" value="ECO:0007669"/>
    <property type="project" value="UniProtKB-EC"/>
</dbReference>
<dbReference type="Pfam" id="PF00069">
    <property type="entry name" value="Pkinase"/>
    <property type="match status" value="1"/>
</dbReference>
<dbReference type="InterPro" id="IPR045269">
    <property type="entry name" value="Atg1-like"/>
</dbReference>
<feature type="binding site" evidence="7">
    <location>
        <position position="192"/>
    </location>
    <ligand>
        <name>ATP</name>
        <dbReference type="ChEBI" id="CHEBI:30616"/>
    </ligand>
</feature>
<evidence type="ECO:0000313" key="12">
    <source>
        <dbReference type="Proteomes" id="UP001218188"/>
    </source>
</evidence>
<dbReference type="PANTHER" id="PTHR24348">
    <property type="entry name" value="SERINE/THREONINE-PROTEIN KINASE UNC-51-RELATED"/>
    <property type="match status" value="1"/>
</dbReference>
<dbReference type="InterPro" id="IPR000253">
    <property type="entry name" value="FHA_dom"/>
</dbReference>
<dbReference type="SUPFAM" id="SSF49879">
    <property type="entry name" value="SMAD/FHA domain"/>
    <property type="match status" value="1"/>
</dbReference>
<evidence type="ECO:0000256" key="1">
    <source>
        <dbReference type="ARBA" id="ARBA00005575"/>
    </source>
</evidence>
<keyword evidence="3" id="KW-0808">Transferase</keyword>
<evidence type="ECO:0000256" key="5">
    <source>
        <dbReference type="ARBA" id="ARBA00022777"/>
    </source>
</evidence>
<dbReference type="PANTHER" id="PTHR24348:SF22">
    <property type="entry name" value="NON-SPECIFIC SERINE_THREONINE PROTEIN KINASE"/>
    <property type="match status" value="1"/>
</dbReference>
<dbReference type="PROSITE" id="PS00108">
    <property type="entry name" value="PROTEIN_KINASE_ST"/>
    <property type="match status" value="1"/>
</dbReference>
<dbReference type="Proteomes" id="UP001218188">
    <property type="component" value="Unassembled WGS sequence"/>
</dbReference>
<evidence type="ECO:0000256" key="8">
    <source>
        <dbReference type="SAM" id="MobiDB-lite"/>
    </source>
</evidence>
<feature type="compositionally biased region" description="Low complexity" evidence="8">
    <location>
        <begin position="605"/>
        <end position="622"/>
    </location>
</feature>
<keyword evidence="4 7" id="KW-0547">Nucleotide-binding</keyword>
<feature type="domain" description="FHA" evidence="9">
    <location>
        <begin position="59"/>
        <end position="112"/>
    </location>
</feature>
<dbReference type="InterPro" id="IPR017441">
    <property type="entry name" value="Protein_kinase_ATP_BS"/>
</dbReference>
<dbReference type="InterPro" id="IPR011009">
    <property type="entry name" value="Kinase-like_dom_sf"/>
</dbReference>
<evidence type="ECO:0000256" key="7">
    <source>
        <dbReference type="PROSITE-ProRule" id="PRU10141"/>
    </source>
</evidence>
<dbReference type="GO" id="GO:0005829">
    <property type="term" value="C:cytosol"/>
    <property type="evidence" value="ECO:0007669"/>
    <property type="project" value="TreeGrafter"/>
</dbReference>
<dbReference type="InterPro" id="IPR000719">
    <property type="entry name" value="Prot_kinase_dom"/>
</dbReference>
<keyword evidence="5 11" id="KW-0418">Kinase</keyword>
<reference evidence="11" key="1">
    <citation type="submission" date="2023-03" db="EMBL/GenBank/DDBJ databases">
        <title>Massive genome expansion in bonnet fungi (Mycena s.s.) driven by repeated elements and novel gene families across ecological guilds.</title>
        <authorList>
            <consortium name="Lawrence Berkeley National Laboratory"/>
            <person name="Harder C.B."/>
            <person name="Miyauchi S."/>
            <person name="Viragh M."/>
            <person name="Kuo A."/>
            <person name="Thoen E."/>
            <person name="Andreopoulos B."/>
            <person name="Lu D."/>
            <person name="Skrede I."/>
            <person name="Drula E."/>
            <person name="Henrissat B."/>
            <person name="Morin E."/>
            <person name="Kohler A."/>
            <person name="Barry K."/>
            <person name="LaButti K."/>
            <person name="Morin E."/>
            <person name="Salamov A."/>
            <person name="Lipzen A."/>
            <person name="Mereny Z."/>
            <person name="Hegedus B."/>
            <person name="Baldrian P."/>
            <person name="Stursova M."/>
            <person name="Weitz H."/>
            <person name="Taylor A."/>
            <person name="Grigoriev I.V."/>
            <person name="Nagy L.G."/>
            <person name="Martin F."/>
            <person name="Kauserud H."/>
        </authorList>
    </citation>
    <scope>NUCLEOTIDE SEQUENCE</scope>
    <source>
        <strain evidence="11">CBHHK200</strain>
    </source>
</reference>
<name>A0AAD6SIB1_9AGAR</name>
<evidence type="ECO:0000259" key="10">
    <source>
        <dbReference type="PROSITE" id="PS50011"/>
    </source>
</evidence>
<sequence length="769" mass="83517">MDDEEELQQTQESTQESTQETDDQPRNGQENTSHLWGFLTPCLSQTLARRDLLKEEPDVAVGRNVANAFVLPGYKISNFHAVIRWNGLENAESIITIDDLSSNGTFINGEKIGKGQRRLLKDGNEVAFGAPSTSREADGLFDYRYIFRDLVSFVPKRPVYQAYDISIELGKGSFATVYKALHIASGEWVAVKVIRETKRHNTNPNSTAPPPASSREINIMEELQHPNICGLREVFWNPNGSIDLVLELVTGGDLLDFILTRNGLDEATAKHITYQLCQALAYIHGKGITHRDLKPENVLLTSDTPPIVKVADFGLAKIVDSMTMLKTMCGTPSYLAPEVVTQQGSSGYDSLVDSWSVGVILFSMLTNTTPFIETSHEDLKVRIAERTIDWSQLEGVGLSAEVISFIRNLLEFDPRRRMRLSSALAHPWLEGYELQRTTPDASGGGGMLSEDVSMRTAGSFVDVEAPVLTPREGEGMGEDDVERGEEADAVSQGIEHLRINGSVPSVTAPTDATTPPPSNTPPGLTLLNRTRGRGVLQRRSEVIQHAAETGRVLVEPSWEMVSYASSQNQQNQQQAQEDDALSPSQEELYGPPREGDACVVPMPTTTNGAASKNANANAKASGSGSGTTNGNGNGKGPNKRVRAELTPLTEDGEDEHEHEGGTRASSPLSSVGETPPPAGPARKKSRANASQSQESPLNKPAPTKGRRTAKGATGAGAGATRKVRVRELRGAWCLPPSFPYSRSFPPIHTCKLTAFARDRICAPPQLRLP</sequence>
<dbReference type="PROSITE" id="PS00107">
    <property type="entry name" value="PROTEIN_KINASE_ATP"/>
    <property type="match status" value="1"/>
</dbReference>
<dbReference type="EC" id="2.7.11.1" evidence="2"/>
<evidence type="ECO:0000313" key="11">
    <source>
        <dbReference type="EMBL" id="KAJ7028549.1"/>
    </source>
</evidence>
<protein>
    <recommendedName>
        <fullName evidence="2">non-specific serine/threonine protein kinase</fullName>
        <ecNumber evidence="2">2.7.11.1</ecNumber>
    </recommendedName>
</protein>
<dbReference type="SMART" id="SM00220">
    <property type="entry name" value="S_TKc"/>
    <property type="match status" value="1"/>
</dbReference>
<dbReference type="GO" id="GO:0005524">
    <property type="term" value="F:ATP binding"/>
    <property type="evidence" value="ECO:0007669"/>
    <property type="project" value="UniProtKB-UniRule"/>
</dbReference>
<dbReference type="PROSITE" id="PS50006">
    <property type="entry name" value="FHA_DOMAIN"/>
    <property type="match status" value="1"/>
</dbReference>
<dbReference type="InterPro" id="IPR008271">
    <property type="entry name" value="Ser/Thr_kinase_AS"/>
</dbReference>
<dbReference type="GO" id="GO:0000045">
    <property type="term" value="P:autophagosome assembly"/>
    <property type="evidence" value="ECO:0007669"/>
    <property type="project" value="TreeGrafter"/>
</dbReference>
<gene>
    <name evidence="11" type="ORF">C8F04DRAFT_1265876</name>
</gene>
<feature type="compositionally biased region" description="Polar residues" evidence="8">
    <location>
        <begin position="687"/>
        <end position="696"/>
    </location>
</feature>
<dbReference type="GO" id="GO:0000407">
    <property type="term" value="C:phagophore assembly site"/>
    <property type="evidence" value="ECO:0007669"/>
    <property type="project" value="TreeGrafter"/>
</dbReference>
<evidence type="ECO:0000256" key="2">
    <source>
        <dbReference type="ARBA" id="ARBA00012513"/>
    </source>
</evidence>
<feature type="region of interest" description="Disordered" evidence="8">
    <location>
        <begin position="1"/>
        <end position="35"/>
    </location>
</feature>
<dbReference type="Gene3D" id="2.60.200.20">
    <property type="match status" value="1"/>
</dbReference>
<dbReference type="Gene3D" id="1.10.510.10">
    <property type="entry name" value="Transferase(Phosphotransferase) domain 1"/>
    <property type="match status" value="1"/>
</dbReference>
<evidence type="ECO:0000256" key="4">
    <source>
        <dbReference type="ARBA" id="ARBA00022741"/>
    </source>
</evidence>
<evidence type="ECO:0000259" key="9">
    <source>
        <dbReference type="PROSITE" id="PS50006"/>
    </source>
</evidence>
<comment type="similarity">
    <text evidence="1">Belongs to the protein kinase superfamily. CAMK Ser/Thr protein kinase family. CHEK2 subfamily.</text>
</comment>
<feature type="compositionally biased region" description="Low complexity" evidence="8">
    <location>
        <begin position="503"/>
        <end position="513"/>
    </location>
</feature>
<dbReference type="GO" id="GO:0016020">
    <property type="term" value="C:membrane"/>
    <property type="evidence" value="ECO:0007669"/>
    <property type="project" value="TreeGrafter"/>
</dbReference>
<organism evidence="11 12">
    <name type="scientific">Mycena alexandri</name>
    <dbReference type="NCBI Taxonomy" id="1745969"/>
    <lineage>
        <taxon>Eukaryota</taxon>
        <taxon>Fungi</taxon>
        <taxon>Dikarya</taxon>
        <taxon>Basidiomycota</taxon>
        <taxon>Agaricomycotina</taxon>
        <taxon>Agaricomycetes</taxon>
        <taxon>Agaricomycetidae</taxon>
        <taxon>Agaricales</taxon>
        <taxon>Marasmiineae</taxon>
        <taxon>Mycenaceae</taxon>
        <taxon>Mycena</taxon>
    </lineage>
</organism>
<evidence type="ECO:0000256" key="6">
    <source>
        <dbReference type="ARBA" id="ARBA00022840"/>
    </source>
</evidence>
<feature type="compositionally biased region" description="Low complexity" evidence="8">
    <location>
        <begin position="8"/>
        <end position="18"/>
    </location>
</feature>
<dbReference type="GO" id="GO:0010506">
    <property type="term" value="P:regulation of autophagy"/>
    <property type="evidence" value="ECO:0007669"/>
    <property type="project" value="InterPro"/>
</dbReference>
<feature type="compositionally biased region" description="Gly residues" evidence="8">
    <location>
        <begin position="623"/>
        <end position="635"/>
    </location>
</feature>
<feature type="compositionally biased region" description="Low complexity" evidence="8">
    <location>
        <begin position="564"/>
        <end position="575"/>
    </location>
</feature>
<dbReference type="AlphaFoldDB" id="A0AAD6SIB1"/>
<dbReference type="SUPFAM" id="SSF56112">
    <property type="entry name" value="Protein kinase-like (PK-like)"/>
    <property type="match status" value="1"/>
</dbReference>
<feature type="domain" description="Protein kinase" evidence="10">
    <location>
        <begin position="163"/>
        <end position="429"/>
    </location>
</feature>